<proteinExistence type="predicted"/>
<evidence type="ECO:0000256" key="1">
    <source>
        <dbReference type="SAM" id="MobiDB-lite"/>
    </source>
</evidence>
<evidence type="ECO:0000313" key="2">
    <source>
        <dbReference type="EMBL" id="KAK7274750.1"/>
    </source>
</evidence>
<dbReference type="EMBL" id="JAYWIO010000003">
    <property type="protein sequence ID" value="KAK7274750.1"/>
    <property type="molecule type" value="Genomic_DNA"/>
</dbReference>
<reference evidence="2 3" key="1">
    <citation type="submission" date="2024-01" db="EMBL/GenBank/DDBJ databases">
        <title>The genomes of 5 underutilized Papilionoideae crops provide insights into root nodulation and disease resistanc.</title>
        <authorList>
            <person name="Yuan L."/>
        </authorList>
    </citation>
    <scope>NUCLEOTIDE SEQUENCE [LARGE SCALE GENOMIC DNA]</scope>
    <source>
        <strain evidence="2">ZHUSHIDOU_FW_LH</strain>
        <tissue evidence="2">Leaf</tissue>
    </source>
</reference>
<organism evidence="2 3">
    <name type="scientific">Crotalaria pallida</name>
    <name type="common">Smooth rattlebox</name>
    <name type="synonym">Crotalaria striata</name>
    <dbReference type="NCBI Taxonomy" id="3830"/>
    <lineage>
        <taxon>Eukaryota</taxon>
        <taxon>Viridiplantae</taxon>
        <taxon>Streptophyta</taxon>
        <taxon>Embryophyta</taxon>
        <taxon>Tracheophyta</taxon>
        <taxon>Spermatophyta</taxon>
        <taxon>Magnoliopsida</taxon>
        <taxon>eudicotyledons</taxon>
        <taxon>Gunneridae</taxon>
        <taxon>Pentapetalae</taxon>
        <taxon>rosids</taxon>
        <taxon>fabids</taxon>
        <taxon>Fabales</taxon>
        <taxon>Fabaceae</taxon>
        <taxon>Papilionoideae</taxon>
        <taxon>50 kb inversion clade</taxon>
        <taxon>genistoids sensu lato</taxon>
        <taxon>core genistoids</taxon>
        <taxon>Crotalarieae</taxon>
        <taxon>Crotalaria</taxon>
    </lineage>
</organism>
<sequence length="102" mass="11585">MANQVKMVLVPRPNGYWEYLPSGWIWRGNVTMVIIDPRHTVRGSTVDEFVANVSYRDFKQNDPAFYHGIWRTPMPPVVARDSGEDHDEGSVDDPAKNPDSSP</sequence>
<keyword evidence="3" id="KW-1185">Reference proteome</keyword>
<protein>
    <submittedName>
        <fullName evidence="2">Uncharacterized protein</fullName>
    </submittedName>
</protein>
<feature type="region of interest" description="Disordered" evidence="1">
    <location>
        <begin position="76"/>
        <end position="102"/>
    </location>
</feature>
<accession>A0AAN9IF14</accession>
<dbReference type="AlphaFoldDB" id="A0AAN9IF14"/>
<dbReference type="Proteomes" id="UP001372338">
    <property type="component" value="Unassembled WGS sequence"/>
</dbReference>
<gene>
    <name evidence="2" type="ORF">RIF29_15848</name>
</gene>
<evidence type="ECO:0000313" key="3">
    <source>
        <dbReference type="Proteomes" id="UP001372338"/>
    </source>
</evidence>
<name>A0AAN9IF14_CROPI</name>
<comment type="caution">
    <text evidence="2">The sequence shown here is derived from an EMBL/GenBank/DDBJ whole genome shotgun (WGS) entry which is preliminary data.</text>
</comment>